<dbReference type="InterPro" id="IPR050360">
    <property type="entry name" value="MFS_Sugar_Transporters"/>
</dbReference>
<evidence type="ECO:0000313" key="10">
    <source>
        <dbReference type="EMBL" id="KAJ6029827.1"/>
    </source>
</evidence>
<reference evidence="10" key="2">
    <citation type="submission" date="2023-01" db="EMBL/GenBank/DDBJ databases">
        <authorList>
            <person name="Petersen C."/>
        </authorList>
    </citation>
    <scope>NUCLEOTIDE SEQUENCE</scope>
    <source>
        <strain evidence="10">IBT 15450</strain>
    </source>
</reference>
<feature type="region of interest" description="Disordered" evidence="7">
    <location>
        <begin position="372"/>
        <end position="397"/>
    </location>
</feature>
<proteinExistence type="inferred from homology"/>
<keyword evidence="5 8" id="KW-1133">Transmembrane helix</keyword>
<feature type="transmembrane region" description="Helical" evidence="8">
    <location>
        <begin position="104"/>
        <end position="126"/>
    </location>
</feature>
<dbReference type="PANTHER" id="PTHR48022:SF68">
    <property type="entry name" value="MAJOR FACILITATOR SUPERFAMILY (MFS) PROFILE DOMAIN-CONTAINING PROTEIN-RELATED"/>
    <property type="match status" value="1"/>
</dbReference>
<dbReference type="PANTHER" id="PTHR48022">
    <property type="entry name" value="PLASTIDIC GLUCOSE TRANSPORTER 4"/>
    <property type="match status" value="1"/>
</dbReference>
<keyword evidence="6 8" id="KW-0472">Membrane</keyword>
<dbReference type="InterPro" id="IPR036259">
    <property type="entry name" value="MFS_trans_sf"/>
</dbReference>
<dbReference type="InterPro" id="IPR020846">
    <property type="entry name" value="MFS_dom"/>
</dbReference>
<dbReference type="Gene3D" id="1.20.1250.20">
    <property type="entry name" value="MFS general substrate transporter like domains"/>
    <property type="match status" value="1"/>
</dbReference>
<comment type="similarity">
    <text evidence="2">Belongs to the major facilitator superfamily. Sugar transporter (TC 2.A.1.1) family.</text>
</comment>
<evidence type="ECO:0000256" key="1">
    <source>
        <dbReference type="ARBA" id="ARBA00004141"/>
    </source>
</evidence>
<keyword evidence="4 8" id="KW-0812">Transmembrane</keyword>
<feature type="transmembrane region" description="Helical" evidence="8">
    <location>
        <begin position="163"/>
        <end position="180"/>
    </location>
</feature>
<evidence type="ECO:0000256" key="3">
    <source>
        <dbReference type="ARBA" id="ARBA00022448"/>
    </source>
</evidence>
<dbReference type="Pfam" id="PF00083">
    <property type="entry name" value="Sugar_tr"/>
    <property type="match status" value="1"/>
</dbReference>
<reference evidence="10" key="1">
    <citation type="journal article" date="2023" name="IMA Fungus">
        <title>Comparative genomic study of the Penicillium genus elucidates a diverse pangenome and 15 lateral gene transfer events.</title>
        <authorList>
            <person name="Petersen C."/>
            <person name="Sorensen T."/>
            <person name="Nielsen M.R."/>
            <person name="Sondergaard T.E."/>
            <person name="Sorensen J.L."/>
            <person name="Fitzpatrick D.A."/>
            <person name="Frisvad J.C."/>
            <person name="Nielsen K.L."/>
        </authorList>
    </citation>
    <scope>NUCLEOTIDE SEQUENCE</scope>
    <source>
        <strain evidence="10">IBT 15450</strain>
    </source>
</reference>
<evidence type="ECO:0000256" key="4">
    <source>
        <dbReference type="ARBA" id="ARBA00022692"/>
    </source>
</evidence>
<evidence type="ECO:0000256" key="5">
    <source>
        <dbReference type="ARBA" id="ARBA00022989"/>
    </source>
</evidence>
<dbReference type="InterPro" id="IPR005828">
    <property type="entry name" value="MFS_sugar_transport-like"/>
</dbReference>
<comment type="subcellular location">
    <subcellularLocation>
        <location evidence="1">Membrane</location>
        <topology evidence="1">Multi-pass membrane protein</topology>
    </subcellularLocation>
</comment>
<feature type="compositionally biased region" description="Basic and acidic residues" evidence="7">
    <location>
        <begin position="381"/>
        <end position="397"/>
    </location>
</feature>
<feature type="transmembrane region" description="Helical" evidence="8">
    <location>
        <begin position="192"/>
        <end position="215"/>
    </location>
</feature>
<organism evidence="10 11">
    <name type="scientific">Penicillium canescens</name>
    <dbReference type="NCBI Taxonomy" id="5083"/>
    <lineage>
        <taxon>Eukaryota</taxon>
        <taxon>Fungi</taxon>
        <taxon>Dikarya</taxon>
        <taxon>Ascomycota</taxon>
        <taxon>Pezizomycotina</taxon>
        <taxon>Eurotiomycetes</taxon>
        <taxon>Eurotiomycetidae</taxon>
        <taxon>Eurotiales</taxon>
        <taxon>Aspergillaceae</taxon>
        <taxon>Penicillium</taxon>
    </lineage>
</organism>
<keyword evidence="3" id="KW-0813">Transport</keyword>
<evidence type="ECO:0000256" key="2">
    <source>
        <dbReference type="ARBA" id="ARBA00010992"/>
    </source>
</evidence>
<dbReference type="PRINTS" id="PR00171">
    <property type="entry name" value="SUGRTRNSPORT"/>
</dbReference>
<dbReference type="AlphaFoldDB" id="A0AAD6I395"/>
<gene>
    <name evidence="10" type="ORF">N7460_010093</name>
</gene>
<evidence type="ECO:0000259" key="9">
    <source>
        <dbReference type="PROSITE" id="PS50850"/>
    </source>
</evidence>
<feature type="transmembrane region" description="Helical" evidence="8">
    <location>
        <begin position="12"/>
        <end position="31"/>
    </location>
</feature>
<comment type="caution">
    <text evidence="10">The sequence shown here is derived from an EMBL/GenBank/DDBJ whole genome shotgun (WGS) entry which is preliminary data.</text>
</comment>
<dbReference type="GO" id="GO:0005351">
    <property type="term" value="F:carbohydrate:proton symporter activity"/>
    <property type="evidence" value="ECO:0007669"/>
    <property type="project" value="TreeGrafter"/>
</dbReference>
<sequence length="397" mass="44583">MQTKRFLGLNGTKLQIAIGFLAGMDFLLFGYDQGVTGGLLTLTSFNKYFPSINTLDSYTEGWTQAEKNNQSTRQGITVAAYNLGCFAGSIPTIWIGNILGRRKAIFLGSFIMCIGAILQCTSYGLAQLVVGRLVTGFGNGINTSTVPTWQSECCKSHRRGQMVMIEGAMITCGITISYWIDFGLMFADPNEVAWRFPLAFQIFFAAIILGFVMFLPESPRWLILKGREEEAKEVLACLMGDETDELFIDTEFTAIKATVLEMAKGSFRDMFTMGEDRHFHRTMLAYVNQMFQQISGINLITYYIPTLLESNTTMRSLEEMDRIFRKTTNVFNVVSVARTEPHMYGPNGELLRTLDDVEDDAVRRASILNKESKAHAQTHTQHTEKYSDGNTSEERSV</sequence>
<dbReference type="EMBL" id="JAQJZL010000014">
    <property type="protein sequence ID" value="KAJ6029827.1"/>
    <property type="molecule type" value="Genomic_DNA"/>
</dbReference>
<dbReference type="PROSITE" id="PS50850">
    <property type="entry name" value="MFS"/>
    <property type="match status" value="1"/>
</dbReference>
<dbReference type="InterPro" id="IPR003663">
    <property type="entry name" value="Sugar/inositol_transpt"/>
</dbReference>
<dbReference type="GO" id="GO:0016020">
    <property type="term" value="C:membrane"/>
    <property type="evidence" value="ECO:0007669"/>
    <property type="project" value="UniProtKB-SubCell"/>
</dbReference>
<name>A0AAD6I395_PENCN</name>
<evidence type="ECO:0000256" key="7">
    <source>
        <dbReference type="SAM" id="MobiDB-lite"/>
    </source>
</evidence>
<evidence type="ECO:0000256" key="6">
    <source>
        <dbReference type="ARBA" id="ARBA00023136"/>
    </source>
</evidence>
<protein>
    <recommendedName>
        <fullName evidence="9">Major facilitator superfamily (MFS) profile domain-containing protein</fullName>
    </recommendedName>
</protein>
<feature type="domain" description="Major facilitator superfamily (MFS) profile" evidence="9">
    <location>
        <begin position="18"/>
        <end position="397"/>
    </location>
</feature>
<keyword evidence="11" id="KW-1185">Reference proteome</keyword>
<evidence type="ECO:0000256" key="8">
    <source>
        <dbReference type="SAM" id="Phobius"/>
    </source>
</evidence>
<dbReference type="SUPFAM" id="SSF103473">
    <property type="entry name" value="MFS general substrate transporter"/>
    <property type="match status" value="1"/>
</dbReference>
<evidence type="ECO:0000313" key="11">
    <source>
        <dbReference type="Proteomes" id="UP001219568"/>
    </source>
</evidence>
<accession>A0AAD6I395</accession>
<dbReference type="Proteomes" id="UP001219568">
    <property type="component" value="Unassembled WGS sequence"/>
</dbReference>